<name>A0ABS1TLC1_9BACI</name>
<evidence type="ECO:0000256" key="2">
    <source>
        <dbReference type="SAM" id="SignalP"/>
    </source>
</evidence>
<feature type="signal peptide" evidence="2">
    <location>
        <begin position="1"/>
        <end position="21"/>
    </location>
</feature>
<dbReference type="Proteomes" id="UP000623967">
    <property type="component" value="Unassembled WGS sequence"/>
</dbReference>
<accession>A0ABS1TLC1</accession>
<comment type="caution">
    <text evidence="3">The sequence shown here is derived from an EMBL/GenBank/DDBJ whole genome shotgun (WGS) entry which is preliminary data.</text>
</comment>
<feature type="chain" id="PRO_5047052586" evidence="2">
    <location>
        <begin position="22"/>
        <end position="177"/>
    </location>
</feature>
<dbReference type="EMBL" id="JAESWB010000134">
    <property type="protein sequence ID" value="MBL4952111.1"/>
    <property type="molecule type" value="Genomic_DNA"/>
</dbReference>
<feature type="region of interest" description="Disordered" evidence="1">
    <location>
        <begin position="133"/>
        <end position="153"/>
    </location>
</feature>
<protein>
    <submittedName>
        <fullName evidence="3">Uncharacterized protein</fullName>
    </submittedName>
</protein>
<dbReference type="RefSeq" id="WP_202653390.1">
    <property type="nucleotide sequence ID" value="NZ_JAESWB010000134.1"/>
</dbReference>
<evidence type="ECO:0000313" key="4">
    <source>
        <dbReference type="Proteomes" id="UP000623967"/>
    </source>
</evidence>
<keyword evidence="2" id="KW-0732">Signal</keyword>
<gene>
    <name evidence="3" type="ORF">JK635_07790</name>
</gene>
<evidence type="ECO:0000256" key="1">
    <source>
        <dbReference type="SAM" id="MobiDB-lite"/>
    </source>
</evidence>
<evidence type="ECO:0000313" key="3">
    <source>
        <dbReference type="EMBL" id="MBL4952111.1"/>
    </source>
</evidence>
<sequence>MKKVVLLLVIVFCFVPMNVFADEFDHNHEWMKKPVHQMHQHDFPEAGTPDSVDTTIPLAPGMKDNMPASPFINKIREMVSTVRESFDFPSWMEKGQIPIKDEIGQPSTSIFGEGALVDQMEQFINSKLEEMKNRKDGKEDPANPQTPPNFISSTPDGVSFFGVELPPLPDFSNVFSF</sequence>
<keyword evidence="4" id="KW-1185">Reference proteome</keyword>
<organism evidence="3 4">
    <name type="scientific">Neobacillus paridis</name>
    <dbReference type="NCBI Taxonomy" id="2803862"/>
    <lineage>
        <taxon>Bacteria</taxon>
        <taxon>Bacillati</taxon>
        <taxon>Bacillota</taxon>
        <taxon>Bacilli</taxon>
        <taxon>Bacillales</taxon>
        <taxon>Bacillaceae</taxon>
        <taxon>Neobacillus</taxon>
    </lineage>
</organism>
<reference evidence="3 4" key="1">
    <citation type="submission" date="2021-01" db="EMBL/GenBank/DDBJ databases">
        <title>Genome public.</title>
        <authorList>
            <person name="Liu C."/>
            <person name="Sun Q."/>
        </authorList>
    </citation>
    <scope>NUCLEOTIDE SEQUENCE [LARGE SCALE GENOMIC DNA]</scope>
    <source>
        <strain evidence="3 4">YIM B02564</strain>
    </source>
</reference>
<proteinExistence type="predicted"/>